<evidence type="ECO:0000256" key="1">
    <source>
        <dbReference type="SAM" id="Phobius"/>
    </source>
</evidence>
<dbReference type="PATRIC" id="fig|1123500.6.peg.248"/>
<sequence>MIALVKKEGRMMFARLWRELKGRPWHWIGAFWFTLIPFMGVVLMTNLLTAVPLFDDVAFYYRLAFFVVS</sequence>
<dbReference type="STRING" id="1123500.GCA_000420365_00254"/>
<dbReference type="EMBL" id="JQAX01000001">
    <property type="protein sequence ID" value="KRN33450.1"/>
    <property type="molecule type" value="Genomic_DNA"/>
</dbReference>
<keyword evidence="1" id="KW-0812">Transmembrane</keyword>
<dbReference type="InParanoid" id="A0A0R2G8D7"/>
<proteinExistence type="predicted"/>
<reference evidence="2 3" key="1">
    <citation type="journal article" date="2015" name="Genome Announc.">
        <title>Expanding the biotechnology potential of lactobacilli through comparative genomics of 213 strains and associated genera.</title>
        <authorList>
            <person name="Sun Z."/>
            <person name="Harris H.M."/>
            <person name="McCann A."/>
            <person name="Guo C."/>
            <person name="Argimon S."/>
            <person name="Zhang W."/>
            <person name="Yang X."/>
            <person name="Jeffery I.B."/>
            <person name="Cooney J.C."/>
            <person name="Kagawa T.F."/>
            <person name="Liu W."/>
            <person name="Song Y."/>
            <person name="Salvetti E."/>
            <person name="Wrobel A."/>
            <person name="Rasinkangas P."/>
            <person name="Parkhill J."/>
            <person name="Rea M.C."/>
            <person name="O'Sullivan O."/>
            <person name="Ritari J."/>
            <person name="Douillard F.P."/>
            <person name="Paul Ross R."/>
            <person name="Yang R."/>
            <person name="Briner A.E."/>
            <person name="Felis G.E."/>
            <person name="de Vos W.M."/>
            <person name="Barrangou R."/>
            <person name="Klaenhammer T.R."/>
            <person name="Caufield P.W."/>
            <person name="Cui Y."/>
            <person name="Zhang H."/>
            <person name="O'Toole P.W."/>
        </authorList>
    </citation>
    <scope>NUCLEOTIDE SEQUENCE [LARGE SCALE GENOMIC DNA]</scope>
    <source>
        <strain evidence="2 3">DSM 20190</strain>
    </source>
</reference>
<dbReference type="AlphaFoldDB" id="A0A0R2G8D7"/>
<keyword evidence="3" id="KW-1185">Reference proteome</keyword>
<dbReference type="Proteomes" id="UP000051296">
    <property type="component" value="Unassembled WGS sequence"/>
</dbReference>
<organism evidence="2 3">
    <name type="scientific">Weissella halotolerans DSM 20190</name>
    <dbReference type="NCBI Taxonomy" id="1123500"/>
    <lineage>
        <taxon>Bacteria</taxon>
        <taxon>Bacillati</taxon>
        <taxon>Bacillota</taxon>
        <taxon>Bacilli</taxon>
        <taxon>Lactobacillales</taxon>
        <taxon>Lactobacillaceae</taxon>
        <taxon>Weissella</taxon>
    </lineage>
</organism>
<evidence type="ECO:0000313" key="3">
    <source>
        <dbReference type="Proteomes" id="UP000051296"/>
    </source>
</evidence>
<evidence type="ECO:0000313" key="2">
    <source>
        <dbReference type="EMBL" id="KRN33450.1"/>
    </source>
</evidence>
<protein>
    <submittedName>
        <fullName evidence="2">Uncharacterized protein</fullName>
    </submittedName>
</protein>
<keyword evidence="1" id="KW-1133">Transmembrane helix</keyword>
<feature type="transmembrane region" description="Helical" evidence="1">
    <location>
        <begin position="25"/>
        <end position="48"/>
    </location>
</feature>
<keyword evidence="1" id="KW-0472">Membrane</keyword>
<comment type="caution">
    <text evidence="2">The sequence shown here is derived from an EMBL/GenBank/DDBJ whole genome shotgun (WGS) entry which is preliminary data.</text>
</comment>
<accession>A0A0R2G8D7</accession>
<name>A0A0R2G8D7_9LACO</name>
<gene>
    <name evidence="2" type="ORF">IV68_GL000250</name>
</gene>